<gene>
    <name evidence="6" type="ORF">LJ751_01760</name>
</gene>
<proteinExistence type="predicted"/>
<accession>A0A9X1LZQ6</accession>
<dbReference type="GO" id="GO:0008720">
    <property type="term" value="F:D-lactate dehydrogenase (NAD+) activity"/>
    <property type="evidence" value="ECO:0007669"/>
    <property type="project" value="TreeGrafter"/>
</dbReference>
<dbReference type="InterPro" id="IPR016167">
    <property type="entry name" value="FAD-bd_PCMH_sub1"/>
</dbReference>
<dbReference type="GO" id="GO:0004458">
    <property type="term" value="F:D-lactate dehydrogenase (cytochrome) activity"/>
    <property type="evidence" value="ECO:0007669"/>
    <property type="project" value="TreeGrafter"/>
</dbReference>
<dbReference type="Gene3D" id="3.30.465.10">
    <property type="match status" value="1"/>
</dbReference>
<comment type="cofactor">
    <cofactor evidence="1">
        <name>FAD</name>
        <dbReference type="ChEBI" id="CHEBI:57692"/>
    </cofactor>
</comment>
<name>A0A9X1LZQ6_9MICC</name>
<dbReference type="Pfam" id="PF02913">
    <property type="entry name" value="FAD-oxidase_C"/>
    <property type="match status" value="1"/>
</dbReference>
<keyword evidence="2" id="KW-0285">Flavoprotein</keyword>
<evidence type="ECO:0000313" key="7">
    <source>
        <dbReference type="Proteomes" id="UP001139264"/>
    </source>
</evidence>
<evidence type="ECO:0000256" key="1">
    <source>
        <dbReference type="ARBA" id="ARBA00001974"/>
    </source>
</evidence>
<dbReference type="InterPro" id="IPR004113">
    <property type="entry name" value="FAD-bd_oxidored_4_C"/>
</dbReference>
<dbReference type="InterPro" id="IPR016169">
    <property type="entry name" value="FAD-bd_PCMH_sub2"/>
</dbReference>
<dbReference type="PANTHER" id="PTHR11748">
    <property type="entry name" value="D-LACTATE DEHYDROGENASE"/>
    <property type="match status" value="1"/>
</dbReference>
<dbReference type="Gene3D" id="3.30.43.10">
    <property type="entry name" value="Uridine Diphospho-n-acetylenolpyruvylglucosamine Reductase, domain 2"/>
    <property type="match status" value="1"/>
</dbReference>
<dbReference type="SUPFAM" id="SSF56176">
    <property type="entry name" value="FAD-binding/transporter-associated domain-like"/>
    <property type="match status" value="1"/>
</dbReference>
<feature type="domain" description="FAD-binding PCMH-type" evidence="5">
    <location>
        <begin position="39"/>
        <end position="229"/>
    </location>
</feature>
<dbReference type="InterPro" id="IPR016164">
    <property type="entry name" value="FAD-linked_Oxase-like_C"/>
</dbReference>
<dbReference type="InterPro" id="IPR006094">
    <property type="entry name" value="Oxid_FAD_bind_N"/>
</dbReference>
<organism evidence="6 7">
    <name type="scientific">Arthrobacter gengyunqii</name>
    <dbReference type="NCBI Taxonomy" id="2886940"/>
    <lineage>
        <taxon>Bacteria</taxon>
        <taxon>Bacillati</taxon>
        <taxon>Actinomycetota</taxon>
        <taxon>Actinomycetes</taxon>
        <taxon>Micrococcales</taxon>
        <taxon>Micrococcaceae</taxon>
        <taxon>Arthrobacter</taxon>
    </lineage>
</organism>
<dbReference type="PANTHER" id="PTHR11748:SF114">
    <property type="entry name" value="ARYL-ALCOHOL OXIDASE VANILLYL-ALCOHOL OXIDASE (AFU_ORTHOLOGUE AFUA_3G09500)-RELATED"/>
    <property type="match status" value="1"/>
</dbReference>
<dbReference type="InterPro" id="IPR016170">
    <property type="entry name" value="Cytok_DH_C_sf"/>
</dbReference>
<dbReference type="Pfam" id="PF01565">
    <property type="entry name" value="FAD_binding_4"/>
    <property type="match status" value="1"/>
</dbReference>
<dbReference type="AlphaFoldDB" id="A0A9X1LZQ6"/>
<sequence>MTERPTLAPAVLDELVAVLSADRVVSDDAGVDEFKDPYWIPGDDTYVGSAVVYPTSVEEVQAVMRTANRHGVPVWPHGQGRGGYGGPSPVVRGSIQISLRQMNRVLEINEELAYAVVEPGVRWSDLYDQIEAGGHSLQLSIPDLSWGSVIGNSMDNGITYMPHGADFQLLCGLEVVTPTGELVRTGMGAIPDNKAWHLYRRGLGPSFGEMFAQSNFGIVVRAGVWLQRKPEAYAPLLLTVANDEDLEILVDTLRDLLLEGTVTAVPGVMSTLTTISTIYEAPVPPADLLDEAGVRALAEQYGVGAWAVRTALWGRKSVVDAKLARIREVWEAIPGATVDSHRIFAPHEYGEIDRESDKVQAGIPTMKLLESGQWPADLGHAAFAPIVPLVGTEVRYVMDQIKLRFHENGLNFIGGLFAFNQRTACVVAGLTYNIHDKEQVTKAYAVAKQLVQEVGELGYGEYRAHVDFMDEAQGIFNWNDGAYRRFAETIKDAVDPNGILSPGRHGIWPAKYRE</sequence>
<dbReference type="Proteomes" id="UP001139264">
    <property type="component" value="Unassembled WGS sequence"/>
</dbReference>
<dbReference type="Gene3D" id="3.40.462.10">
    <property type="entry name" value="FAD-linked oxidases, C-terminal domain"/>
    <property type="match status" value="1"/>
</dbReference>
<dbReference type="InterPro" id="IPR036318">
    <property type="entry name" value="FAD-bd_PCMH-like_sf"/>
</dbReference>
<dbReference type="GO" id="GO:1903457">
    <property type="term" value="P:lactate catabolic process"/>
    <property type="evidence" value="ECO:0007669"/>
    <property type="project" value="TreeGrafter"/>
</dbReference>
<keyword evidence="4" id="KW-0560">Oxidoreductase</keyword>
<dbReference type="InterPro" id="IPR016171">
    <property type="entry name" value="Vanillyl_alc_oxidase_C-sub2"/>
</dbReference>
<dbReference type="GO" id="GO:0071949">
    <property type="term" value="F:FAD binding"/>
    <property type="evidence" value="ECO:0007669"/>
    <property type="project" value="InterPro"/>
</dbReference>
<evidence type="ECO:0000256" key="4">
    <source>
        <dbReference type="ARBA" id="ARBA00023002"/>
    </source>
</evidence>
<dbReference type="EMBL" id="JAJFZP010000003">
    <property type="protein sequence ID" value="MCC3268087.1"/>
    <property type="molecule type" value="Genomic_DNA"/>
</dbReference>
<dbReference type="Gene3D" id="1.10.45.10">
    <property type="entry name" value="Vanillyl-alcohol Oxidase, Chain A, domain 4"/>
    <property type="match status" value="1"/>
</dbReference>
<comment type="caution">
    <text evidence="6">The sequence shown here is derived from an EMBL/GenBank/DDBJ whole genome shotgun (WGS) entry which is preliminary data.</text>
</comment>
<evidence type="ECO:0000259" key="5">
    <source>
        <dbReference type="PROSITE" id="PS51387"/>
    </source>
</evidence>
<evidence type="ECO:0000256" key="2">
    <source>
        <dbReference type="ARBA" id="ARBA00022630"/>
    </source>
</evidence>
<dbReference type="SUPFAM" id="SSF55103">
    <property type="entry name" value="FAD-linked oxidases, C-terminal domain"/>
    <property type="match status" value="1"/>
</dbReference>
<evidence type="ECO:0000313" key="6">
    <source>
        <dbReference type="EMBL" id="MCC3268087.1"/>
    </source>
</evidence>
<evidence type="ECO:0000256" key="3">
    <source>
        <dbReference type="ARBA" id="ARBA00022827"/>
    </source>
</evidence>
<dbReference type="RefSeq" id="WP_227906564.1">
    <property type="nucleotide sequence ID" value="NZ_CP095461.1"/>
</dbReference>
<keyword evidence="3" id="KW-0274">FAD</keyword>
<dbReference type="PROSITE" id="PS51387">
    <property type="entry name" value="FAD_PCMH"/>
    <property type="match status" value="1"/>
</dbReference>
<dbReference type="InterPro" id="IPR016166">
    <property type="entry name" value="FAD-bd_PCMH"/>
</dbReference>
<reference evidence="6" key="1">
    <citation type="submission" date="2021-10" db="EMBL/GenBank/DDBJ databases">
        <title>Novel species in genus Arthrobacter.</title>
        <authorList>
            <person name="Liu Y."/>
        </authorList>
    </citation>
    <scope>NUCLEOTIDE SEQUENCE</scope>
    <source>
        <strain evidence="6">Zg-Y809</strain>
    </source>
</reference>
<protein>
    <submittedName>
        <fullName evidence="6">FAD-binding oxidoreductase</fullName>
    </submittedName>
</protein>